<reference evidence="2" key="1">
    <citation type="submission" date="2015-06" db="EMBL/GenBank/DDBJ databases">
        <authorList>
            <person name="Liu B."/>
            <person name="Wang J."/>
            <person name="Zhu Y."/>
            <person name="Liu G."/>
            <person name="Chen Q."/>
            <person name="Zheng C."/>
            <person name="Che J."/>
            <person name="Ge C."/>
            <person name="Shi H."/>
            <person name="Pan Z."/>
            <person name="Liu X."/>
        </authorList>
    </citation>
    <scope>NUCLEOTIDE SEQUENCE [LARGE SCALE GENOMIC DNA]</scope>
    <source>
        <strain evidence="2">DSM 16346</strain>
    </source>
</reference>
<accession>A0A0J6CUX8</accession>
<evidence type="ECO:0000313" key="3">
    <source>
        <dbReference type="Proteomes" id="UP000035996"/>
    </source>
</evidence>
<dbReference type="AlphaFoldDB" id="A0A0J6CUX8"/>
<dbReference type="STRING" id="157733.AB986_20930"/>
<proteinExistence type="predicted"/>
<comment type="caution">
    <text evidence="2">The sequence shown here is derived from an EMBL/GenBank/DDBJ whole genome shotgun (WGS) entry which is preliminary data.</text>
</comment>
<organism evidence="2 3">
    <name type="scientific">Guptibacillus hwajinpoensis</name>
    <dbReference type="NCBI Taxonomy" id="208199"/>
    <lineage>
        <taxon>Bacteria</taxon>
        <taxon>Bacillati</taxon>
        <taxon>Bacillota</taxon>
        <taxon>Bacilli</taxon>
        <taxon>Bacillales</taxon>
        <taxon>Guptibacillaceae</taxon>
        <taxon>Guptibacillus</taxon>
    </lineage>
</organism>
<keyword evidence="3" id="KW-1185">Reference proteome</keyword>
<evidence type="ECO:0000256" key="1">
    <source>
        <dbReference type="SAM" id="Coils"/>
    </source>
</evidence>
<evidence type="ECO:0000313" key="2">
    <source>
        <dbReference type="EMBL" id="KMM35914.1"/>
    </source>
</evidence>
<sequence>MKKYDKTPYFSTEVAKGYRGQLLNFFSEVQLGNSVYRLFLVKFHSISMFFVETVMKLSEGRGRMQRFDVLIQQQLKLADQMIRQREEIQALEREKNYTEQESSTIAERKEDLTKLENEFERLISEVILSFEKTPI</sequence>
<gene>
    <name evidence="2" type="ORF">AB986_20930</name>
</gene>
<protein>
    <submittedName>
        <fullName evidence="2">Uncharacterized protein</fullName>
    </submittedName>
</protein>
<name>A0A0J6CUX8_9BACL</name>
<feature type="coiled-coil region" evidence="1">
    <location>
        <begin position="74"/>
        <end position="125"/>
    </location>
</feature>
<keyword evidence="1" id="KW-0175">Coiled coil</keyword>
<dbReference type="OrthoDB" id="2973900at2"/>
<dbReference type="Proteomes" id="UP000035996">
    <property type="component" value="Unassembled WGS sequence"/>
</dbReference>
<dbReference type="EMBL" id="LELK01000015">
    <property type="protein sequence ID" value="KMM35914.1"/>
    <property type="molecule type" value="Genomic_DNA"/>
</dbReference>